<proteinExistence type="evidence at transcript level"/>
<gene>
    <name evidence="1" type="primary">SP110</name>
</gene>
<name>S5AFM5_PIG</name>
<dbReference type="AlphaFoldDB" id="S5AFM5"/>
<reference evidence="1" key="1">
    <citation type="journal article" date="2016" name="Mol. Genet. Genomics">
        <title>Molecular characterization of Sp110 gene in pigs.</title>
        <authorList>
            <person name="Li L.Z."/>
            <person name="Wang Q.S."/>
            <person name="Han L.X."/>
            <person name="Wang J.K."/>
            <person name="Shao S.Y."/>
            <person name="Wang L."/>
            <person name="Liu D."/>
            <person name="Yang X.Q."/>
        </authorList>
    </citation>
    <scope>NUCLEOTIDE SEQUENCE</scope>
</reference>
<protein>
    <submittedName>
        <fullName evidence="1">SP110 nuclear body protein variant 21</fullName>
    </submittedName>
</protein>
<evidence type="ECO:0000313" key="1">
    <source>
        <dbReference type="EMBL" id="AGP75632.1"/>
    </source>
</evidence>
<dbReference type="EMBL" id="KC811323">
    <property type="protein sequence ID" value="AGP75632.1"/>
    <property type="molecule type" value="mRNA"/>
</dbReference>
<organism evidence="1">
    <name type="scientific">Sus scrofa</name>
    <name type="common">Pig</name>
    <dbReference type="NCBI Taxonomy" id="9823"/>
    <lineage>
        <taxon>Eukaryota</taxon>
        <taxon>Metazoa</taxon>
        <taxon>Chordata</taxon>
        <taxon>Craniata</taxon>
        <taxon>Vertebrata</taxon>
        <taxon>Euteleostomi</taxon>
        <taxon>Mammalia</taxon>
        <taxon>Eutheria</taxon>
        <taxon>Laurasiatheria</taxon>
        <taxon>Artiodactyla</taxon>
        <taxon>Suina</taxon>
        <taxon>Suidae</taxon>
        <taxon>Sus</taxon>
    </lineage>
</organism>
<sequence>MAVSVSRSHWKPAVSQGI</sequence>
<accession>S5AFM5</accession>